<evidence type="ECO:0000313" key="1">
    <source>
        <dbReference type="EMBL" id="JAG29349.1"/>
    </source>
</evidence>
<reference evidence="1" key="1">
    <citation type="journal article" date="2014" name="PLoS ONE">
        <title>Transcriptome-Based Identification of ABC Transporters in the Western Tarnished Plant Bug Lygus hesperus.</title>
        <authorList>
            <person name="Hull J.J."/>
            <person name="Chaney K."/>
            <person name="Geib S.M."/>
            <person name="Fabrick J.A."/>
            <person name="Brent C.S."/>
            <person name="Walsh D."/>
            <person name="Lavine L.C."/>
        </authorList>
    </citation>
    <scope>NUCLEOTIDE SEQUENCE</scope>
</reference>
<protein>
    <submittedName>
        <fullName evidence="1">Glutamyl-tRNA reductase</fullName>
    </submittedName>
</protein>
<name>A0A0A9YAZ2_LYGHE</name>
<dbReference type="EMBL" id="GBHO01014255">
    <property type="protein sequence ID" value="JAG29349.1"/>
    <property type="molecule type" value="Transcribed_RNA"/>
</dbReference>
<organism evidence="1">
    <name type="scientific">Lygus hesperus</name>
    <name type="common">Western plant bug</name>
    <dbReference type="NCBI Taxonomy" id="30085"/>
    <lineage>
        <taxon>Eukaryota</taxon>
        <taxon>Metazoa</taxon>
        <taxon>Ecdysozoa</taxon>
        <taxon>Arthropoda</taxon>
        <taxon>Hexapoda</taxon>
        <taxon>Insecta</taxon>
        <taxon>Pterygota</taxon>
        <taxon>Neoptera</taxon>
        <taxon>Paraneoptera</taxon>
        <taxon>Hemiptera</taxon>
        <taxon>Heteroptera</taxon>
        <taxon>Panheteroptera</taxon>
        <taxon>Cimicomorpha</taxon>
        <taxon>Miridae</taxon>
        <taxon>Mirini</taxon>
        <taxon>Lygus</taxon>
    </lineage>
</organism>
<proteinExistence type="predicted"/>
<sequence>RKTVSEKLVILKQLHRNCFKITASVITKLQHQEMSCFKRTGAAPVTETVLQQLFVCGAVCQWPSVFLKQLQQVLRSYFVVSFQEAASSKQFHVFFHPYYTGCLQ</sequence>
<reference evidence="1" key="2">
    <citation type="submission" date="2014-07" db="EMBL/GenBank/DDBJ databases">
        <authorList>
            <person name="Hull J."/>
        </authorList>
    </citation>
    <scope>NUCLEOTIDE SEQUENCE</scope>
</reference>
<dbReference type="AlphaFoldDB" id="A0A0A9YAZ2"/>
<gene>
    <name evidence="1" type="primary">hemA_4</name>
    <name evidence="1" type="ORF">CM83_82180</name>
</gene>
<feature type="non-terminal residue" evidence="1">
    <location>
        <position position="1"/>
    </location>
</feature>
<accession>A0A0A9YAZ2</accession>